<evidence type="ECO:0000313" key="1">
    <source>
        <dbReference type="EMBL" id="STX08958.1"/>
    </source>
</evidence>
<evidence type="ECO:0000313" key="2">
    <source>
        <dbReference type="EMBL" id="TDR36949.1"/>
    </source>
</evidence>
<accession>A0A2U3ABW8</accession>
<dbReference type="EMBL" id="UGNP01000001">
    <property type="protein sequence ID" value="STX08958.1"/>
    <property type="molecule type" value="Genomic_DNA"/>
</dbReference>
<proteinExistence type="predicted"/>
<dbReference type="EMBL" id="SNZG01000022">
    <property type="protein sequence ID" value="TDR36949.1"/>
    <property type="molecule type" value="Genomic_DNA"/>
</dbReference>
<keyword evidence="4" id="KW-1185">Reference proteome</keyword>
<protein>
    <submittedName>
        <fullName evidence="1">Uncharacterized protein</fullName>
    </submittedName>
</protein>
<sequence>MKQVVHILRKVEFEKQYIKGLQIELDYELATLFDALNEKDKKQIKTSKKRLEEIHMELEAFHAFS</sequence>
<dbReference type="RefSeq" id="WP_109349944.1">
    <property type="nucleotide sequence ID" value="NZ_BJUE01000024.1"/>
</dbReference>
<organism evidence="1 3">
    <name type="scientific">Kurthia zopfii</name>
    <dbReference type="NCBI Taxonomy" id="1650"/>
    <lineage>
        <taxon>Bacteria</taxon>
        <taxon>Bacillati</taxon>
        <taxon>Bacillota</taxon>
        <taxon>Bacilli</taxon>
        <taxon>Bacillales</taxon>
        <taxon>Caryophanaceae</taxon>
        <taxon>Kurthia</taxon>
    </lineage>
</organism>
<evidence type="ECO:0000313" key="4">
    <source>
        <dbReference type="Proteomes" id="UP000294641"/>
    </source>
</evidence>
<evidence type="ECO:0000313" key="3">
    <source>
        <dbReference type="Proteomes" id="UP000254330"/>
    </source>
</evidence>
<dbReference type="Proteomes" id="UP000254330">
    <property type="component" value="Unassembled WGS sequence"/>
</dbReference>
<dbReference type="Proteomes" id="UP000294641">
    <property type="component" value="Unassembled WGS sequence"/>
</dbReference>
<reference evidence="2 4" key="2">
    <citation type="submission" date="2019-03" db="EMBL/GenBank/DDBJ databases">
        <title>Genomic Encyclopedia of Type Strains, Phase IV (KMG-IV): sequencing the most valuable type-strain genomes for metagenomic binning, comparative biology and taxonomic classification.</title>
        <authorList>
            <person name="Goeker M."/>
        </authorList>
    </citation>
    <scope>NUCLEOTIDE SEQUENCE [LARGE SCALE GENOMIC DNA]</scope>
    <source>
        <strain evidence="2 4">DSM 20580</strain>
    </source>
</reference>
<comment type="caution">
    <text evidence="1">The sequence shown here is derived from an EMBL/GenBank/DDBJ whole genome shotgun (WGS) entry which is preliminary data.</text>
</comment>
<dbReference type="OrthoDB" id="2828299at2"/>
<gene>
    <name evidence="2" type="ORF">DFR61_12233</name>
    <name evidence="1" type="ORF">NCTC10597_00627</name>
</gene>
<name>A0A2U3ABW8_9BACL</name>
<dbReference type="AlphaFoldDB" id="A0A2U3ABW8"/>
<reference evidence="1 3" key="1">
    <citation type="submission" date="2018-06" db="EMBL/GenBank/DDBJ databases">
        <authorList>
            <consortium name="Pathogen Informatics"/>
            <person name="Doyle S."/>
        </authorList>
    </citation>
    <scope>NUCLEOTIDE SEQUENCE [LARGE SCALE GENOMIC DNA]</scope>
    <source>
        <strain evidence="1 3">NCTC10597</strain>
    </source>
</reference>